<dbReference type="Gene3D" id="2.60.120.200">
    <property type="match status" value="1"/>
</dbReference>
<feature type="compositionally biased region" description="Low complexity" evidence="4">
    <location>
        <begin position="401"/>
        <end position="429"/>
    </location>
</feature>
<dbReference type="SMART" id="SM01110">
    <property type="entry name" value="Cutinase"/>
    <property type="match status" value="1"/>
</dbReference>
<dbReference type="Pfam" id="PF01083">
    <property type="entry name" value="Cutinase"/>
    <property type="match status" value="1"/>
</dbReference>
<feature type="compositionally biased region" description="Low complexity" evidence="4">
    <location>
        <begin position="544"/>
        <end position="593"/>
    </location>
</feature>
<feature type="region of interest" description="Disordered" evidence="4">
    <location>
        <begin position="997"/>
        <end position="1066"/>
    </location>
</feature>
<feature type="region of interest" description="Disordered" evidence="4">
    <location>
        <begin position="684"/>
        <end position="703"/>
    </location>
</feature>
<keyword evidence="2 3" id="KW-0378">Hydrolase</keyword>
<feature type="region of interest" description="Disordered" evidence="4">
    <location>
        <begin position="117"/>
        <end position="136"/>
    </location>
</feature>
<feature type="transmembrane region" description="Helical" evidence="5">
    <location>
        <begin position="156"/>
        <end position="179"/>
    </location>
</feature>
<feature type="compositionally biased region" description="Gly residues" evidence="4">
    <location>
        <begin position="651"/>
        <end position="665"/>
    </location>
</feature>
<feature type="compositionally biased region" description="Low complexity" evidence="4">
    <location>
        <begin position="506"/>
        <end position="527"/>
    </location>
</feature>
<feature type="compositionally biased region" description="Low complexity" evidence="4">
    <location>
        <begin position="1019"/>
        <end position="1033"/>
    </location>
</feature>
<keyword evidence="5" id="KW-1133">Transmembrane helix</keyword>
<dbReference type="Gene3D" id="3.40.50.1820">
    <property type="entry name" value="alpha/beta hydrolase"/>
    <property type="match status" value="1"/>
</dbReference>
<feature type="region of interest" description="Disordered" evidence="4">
    <location>
        <begin position="401"/>
        <end position="665"/>
    </location>
</feature>
<organism evidence="6 7">
    <name type="scientific">Actinomycetospora endophytica</name>
    <dbReference type="NCBI Taxonomy" id="2291215"/>
    <lineage>
        <taxon>Bacteria</taxon>
        <taxon>Bacillati</taxon>
        <taxon>Actinomycetota</taxon>
        <taxon>Actinomycetes</taxon>
        <taxon>Pseudonocardiales</taxon>
        <taxon>Pseudonocardiaceae</taxon>
        <taxon>Actinomycetospora</taxon>
    </lineage>
</organism>
<feature type="compositionally biased region" description="Polar residues" evidence="4">
    <location>
        <begin position="685"/>
        <end position="703"/>
    </location>
</feature>
<feature type="region of interest" description="Disordered" evidence="4">
    <location>
        <begin position="870"/>
        <end position="981"/>
    </location>
</feature>
<keyword evidence="3" id="KW-0326">Glycosidase</keyword>
<dbReference type="RefSeq" id="WP_230734508.1">
    <property type="nucleotide sequence ID" value="NZ_JAJNDB010000002.1"/>
</dbReference>
<feature type="compositionally biased region" description="Low complexity" evidence="4">
    <location>
        <begin position="1042"/>
        <end position="1061"/>
    </location>
</feature>
<accession>A0ABS8PAE6</accession>
<evidence type="ECO:0000256" key="5">
    <source>
        <dbReference type="SAM" id="Phobius"/>
    </source>
</evidence>
<feature type="compositionally biased region" description="Low complexity" evidence="4">
    <location>
        <begin position="457"/>
        <end position="475"/>
    </location>
</feature>
<evidence type="ECO:0000256" key="2">
    <source>
        <dbReference type="ARBA" id="ARBA00022801"/>
    </source>
</evidence>
<gene>
    <name evidence="6" type="ORF">LQ327_14065</name>
</gene>
<sequence>MGAERPDDAGTAPDVRLELTHGPGGPGVLADGRALTVPPHASATDVGLAAARRHAARSGRDLLVEVVDGPSVTTVSVGPQGFVTLVSAPPRPEAPQPPPSPFVTEWVEAPRTEVAFVPPPALRPPRPPTTPPVGGLSPWARPAPAATRAGRPMASLVVTTLVAAAVLIGAVGTGVATLASSQDLPGACRPVTVYAVAGEGGASDVLRGVTDPLSAQFGEKISVVTVPPPPIGGSYASAESEAVSSLAKSVGEHVDGCPTGALMLFGYSQGAQVAGDLASRVGTGLEPRIPATLIQAVGLFGDPARSPQTRAVPEGTTGQGALPPRAVGFGSLDARTIEICAPNDPVCDSPTTAAAPALEQAIASPVHGSYQQLPVAAGTMAPQWASASLGKVVAAIPTDAGPAKAPAGTTAQSGGVVTTTPGGVSATTSGGSGAVTGSGESGGSGTGYGDSSGGASGSTASATVTAAPGASSAGGSVDGGGVATRRSGSTGTSAGSTGTGTGSGSAGTSTGTGSTGADSSGSGSSGTVTGGQGSAETGSGTGSAGAAPTATRAPSSGASGDDGSSGSASSTGAGAATRSGAATPATSSRASTGSGSGSGSGAGGDSGSYGSESGSASATTGSAPPSETPSGSGRATGSAGSTTASSPSSRSGGGSGTRSGGGGVTGAVTGAAWSLASGLDGFKSTPWNNQNATDPSAAPSPNVQGREAVKFEMPGGGKRTEAEPDVPEFQDGQKAFVGYSGFFDKGFPTDTDTWQLIMQFKQPGTGSPPLAVEVGKGQLRLANDGGDEKDFCPVTDGAFSFQLGIQFGGAIDAWCNGKQTLTGYTTPQSNVKGSAYLKTGIYRDESIKQNSTLFLNDLKVGKTLEQVSGLAGASSGSGATAATADGASGATSTADGASAAPTTTTPSNGTGTAASGTATGAAASGTDTGRSAAGAGSASNDSSGSGSTSYDSSGTGTRTGTGASSGADTSRSGSVASPASASSGAGIATAIAPADAGPATARAGAGTSPTTASGGGTDSTGTTSSSSATSGSGTTSGGGSTRGQAAQSTGTASSGQSTGGQKICDKFGSTDIDGGRFMVQNNEWGASDGQCVTPTTQGFTVDSGNHAKNDAPAAYPSIMSGCWMGTCTQGTTLPTRISDLGPISSTIAGSIPAGTKSNLAYDLWADRTPKKTGHNDAMELMIWLKETGGIKPIGQQSGTATIGGATWDVWKGTNGGVNVISYVRQGYVDQATDLPLTDFVKDAVAQGSVQATDFLTNIQAGFEPWTGGPGMALDRFDVSYGGAPAAATAGPATAAPTPATAEAAPATR</sequence>
<evidence type="ECO:0000256" key="4">
    <source>
        <dbReference type="SAM" id="MobiDB-lite"/>
    </source>
</evidence>
<comment type="caution">
    <text evidence="6">The sequence shown here is derived from an EMBL/GenBank/DDBJ whole genome shotgun (WGS) entry which is preliminary data.</text>
</comment>
<feature type="region of interest" description="Disordered" evidence="4">
    <location>
        <begin position="1"/>
        <end position="26"/>
    </location>
</feature>
<feature type="compositionally biased region" description="Pro residues" evidence="4">
    <location>
        <begin position="117"/>
        <end position="131"/>
    </location>
</feature>
<evidence type="ECO:0000313" key="6">
    <source>
        <dbReference type="EMBL" id="MCD2194495.1"/>
    </source>
</evidence>
<dbReference type="InterPro" id="IPR029058">
    <property type="entry name" value="AB_hydrolase_fold"/>
</dbReference>
<dbReference type="InterPro" id="IPR025975">
    <property type="entry name" value="Polysacc_lyase"/>
</dbReference>
<dbReference type="Proteomes" id="UP001199469">
    <property type="component" value="Unassembled WGS sequence"/>
</dbReference>
<keyword evidence="5" id="KW-0472">Membrane</keyword>
<dbReference type="PANTHER" id="PTHR34002">
    <property type="entry name" value="BLR1656 PROTEIN"/>
    <property type="match status" value="1"/>
</dbReference>
<dbReference type="InterPro" id="IPR002594">
    <property type="entry name" value="GH12"/>
</dbReference>
<feature type="compositionally biased region" description="Low complexity" evidence="4">
    <location>
        <begin position="483"/>
        <end position="496"/>
    </location>
</feature>
<dbReference type="EMBL" id="JAJNDB010000002">
    <property type="protein sequence ID" value="MCD2194495.1"/>
    <property type="molecule type" value="Genomic_DNA"/>
</dbReference>
<dbReference type="InterPro" id="IPR000675">
    <property type="entry name" value="Cutinase/axe"/>
</dbReference>
<evidence type="ECO:0000256" key="1">
    <source>
        <dbReference type="ARBA" id="ARBA00005519"/>
    </source>
</evidence>
<keyword evidence="3" id="KW-0624">Polysaccharide degradation</keyword>
<keyword evidence="5" id="KW-0812">Transmembrane</keyword>
<feature type="compositionally biased region" description="Gly residues" evidence="4">
    <location>
        <begin position="430"/>
        <end position="456"/>
    </location>
</feature>
<dbReference type="InterPro" id="IPR013319">
    <property type="entry name" value="GH11/12"/>
</dbReference>
<feature type="compositionally biased region" description="Low complexity" evidence="4">
    <location>
        <begin position="871"/>
        <end position="981"/>
    </location>
</feature>
<feature type="compositionally biased region" description="Low complexity" evidence="4">
    <location>
        <begin position="608"/>
        <end position="650"/>
    </location>
</feature>
<reference evidence="6 7" key="1">
    <citation type="submission" date="2021-11" db="EMBL/GenBank/DDBJ databases">
        <title>Draft genome sequence of Actinomycetospora sp. SF1 isolated from the rhizosphere soil.</title>
        <authorList>
            <person name="Duangmal K."/>
            <person name="Chantavorakit T."/>
        </authorList>
    </citation>
    <scope>NUCLEOTIDE SEQUENCE [LARGE SCALE GENOMIC DNA]</scope>
    <source>
        <strain evidence="6 7">TBRC 5722</strain>
    </source>
</reference>
<comment type="similarity">
    <text evidence="1 3">Belongs to the glycosyl hydrolase 12 (cellulase H) family.</text>
</comment>
<dbReference type="SUPFAM" id="SSF49899">
    <property type="entry name" value="Concanavalin A-like lectins/glucanases"/>
    <property type="match status" value="1"/>
</dbReference>
<dbReference type="SUPFAM" id="SSF53474">
    <property type="entry name" value="alpha/beta-Hydrolases"/>
    <property type="match status" value="1"/>
</dbReference>
<protein>
    <submittedName>
        <fullName evidence="6">Heparin lyase I family protein</fullName>
    </submittedName>
</protein>
<feature type="compositionally biased region" description="Gly residues" evidence="4">
    <location>
        <begin position="594"/>
        <end position="607"/>
    </location>
</feature>
<dbReference type="GO" id="GO:0016829">
    <property type="term" value="F:lyase activity"/>
    <property type="evidence" value="ECO:0007669"/>
    <property type="project" value="UniProtKB-KW"/>
</dbReference>
<dbReference type="InterPro" id="IPR013320">
    <property type="entry name" value="ConA-like_dom_sf"/>
</dbReference>
<feature type="compositionally biased region" description="Low complexity" evidence="4">
    <location>
        <begin position="997"/>
        <end position="1012"/>
    </location>
</feature>
<evidence type="ECO:0000313" key="7">
    <source>
        <dbReference type="Proteomes" id="UP001199469"/>
    </source>
</evidence>
<dbReference type="Gene3D" id="2.60.120.180">
    <property type="match status" value="1"/>
</dbReference>
<proteinExistence type="inferred from homology"/>
<keyword evidence="3" id="KW-0119">Carbohydrate metabolism</keyword>
<keyword evidence="7" id="KW-1185">Reference proteome</keyword>
<name>A0ABS8PAE6_9PSEU</name>
<keyword evidence="6" id="KW-0456">Lyase</keyword>
<feature type="region of interest" description="Disordered" evidence="4">
    <location>
        <begin position="1287"/>
        <end position="1308"/>
    </location>
</feature>
<dbReference type="Pfam" id="PF01670">
    <property type="entry name" value="Glyco_hydro_12"/>
    <property type="match status" value="1"/>
</dbReference>
<feature type="compositionally biased region" description="Gly residues" evidence="4">
    <location>
        <begin position="528"/>
        <end position="543"/>
    </location>
</feature>
<dbReference type="Pfam" id="PF14099">
    <property type="entry name" value="Polysacc_lyase"/>
    <property type="match status" value="1"/>
</dbReference>
<dbReference type="PANTHER" id="PTHR34002:SF9">
    <property type="entry name" value="XYLOGLUCAN-SPECIFIC ENDO-BETA-1,4-GLUCANASE A"/>
    <property type="match status" value="1"/>
</dbReference>
<evidence type="ECO:0000256" key="3">
    <source>
        <dbReference type="RuleBase" id="RU361163"/>
    </source>
</evidence>